<dbReference type="RefSeq" id="XP_018071388.1">
    <property type="nucleotide sequence ID" value="XM_018213100.1"/>
</dbReference>
<accession>A0A194XA33</accession>
<evidence type="ECO:0000313" key="5">
    <source>
        <dbReference type="Proteomes" id="UP000070700"/>
    </source>
</evidence>
<keyword evidence="5" id="KW-1185">Reference proteome</keyword>
<gene>
    <name evidence="4" type="ORF">LY89DRAFT_669463</name>
</gene>
<dbReference type="Proteomes" id="UP000070700">
    <property type="component" value="Unassembled WGS sequence"/>
</dbReference>
<feature type="region of interest" description="Disordered" evidence="2">
    <location>
        <begin position="209"/>
        <end position="232"/>
    </location>
</feature>
<evidence type="ECO:0000256" key="2">
    <source>
        <dbReference type="SAM" id="MobiDB-lite"/>
    </source>
</evidence>
<keyword evidence="1" id="KW-0371">Homeobox</keyword>
<feature type="region of interest" description="Disordered" evidence="2">
    <location>
        <begin position="1"/>
        <end position="29"/>
    </location>
</feature>
<feature type="compositionally biased region" description="Low complexity" evidence="2">
    <location>
        <begin position="17"/>
        <end position="26"/>
    </location>
</feature>
<proteinExistence type="predicted"/>
<dbReference type="EMBL" id="KQ947415">
    <property type="protein sequence ID" value="KUJ17033.1"/>
    <property type="molecule type" value="Genomic_DNA"/>
</dbReference>
<dbReference type="InParanoid" id="A0A194XA33"/>
<dbReference type="GeneID" id="28822826"/>
<protein>
    <recommendedName>
        <fullName evidence="3">Homeobox domain-containing protein</fullName>
    </recommendedName>
</protein>
<organism evidence="4 5">
    <name type="scientific">Mollisia scopiformis</name>
    <name type="common">Conifer needle endophyte fungus</name>
    <name type="synonym">Phialocephala scopiformis</name>
    <dbReference type="NCBI Taxonomy" id="149040"/>
    <lineage>
        <taxon>Eukaryota</taxon>
        <taxon>Fungi</taxon>
        <taxon>Dikarya</taxon>
        <taxon>Ascomycota</taxon>
        <taxon>Pezizomycotina</taxon>
        <taxon>Leotiomycetes</taxon>
        <taxon>Helotiales</taxon>
        <taxon>Mollisiaceae</taxon>
        <taxon>Mollisia</taxon>
    </lineage>
</organism>
<evidence type="ECO:0000313" key="4">
    <source>
        <dbReference type="EMBL" id="KUJ17033.1"/>
    </source>
</evidence>
<feature type="DNA-binding region" description="Homeobox" evidence="1">
    <location>
        <begin position="29"/>
        <end position="91"/>
    </location>
</feature>
<keyword evidence="1" id="KW-0238">DNA-binding</keyword>
<sequence length="246" mass="27147">MYGTMTAGAAGSGGNGLPPNGQQPAGTRAPRLLTRFTKEELKRLRVIFATTPNPTEAEIKSMNTTDFGGKYEVNKFKMWFWHERNKAVQAAIPKSQVARPMNSVVPESQVAHSMSPPPRGHPRPSTFARQGFAYKGPYDADFVEAPSAAGFNDAQLDILHDELLKYPKKHLKVPSDRDENLAEMTGLSKMEVSNFFYYHLDNLENMARSSARASGPAPPVFSCPAPLPPNDQVNERAKKLLDDDSE</sequence>
<dbReference type="KEGG" id="psco:LY89DRAFT_669463"/>
<evidence type="ECO:0000256" key="1">
    <source>
        <dbReference type="PROSITE-ProRule" id="PRU00108"/>
    </source>
</evidence>
<keyword evidence="1" id="KW-0539">Nucleus</keyword>
<dbReference type="AlphaFoldDB" id="A0A194XA33"/>
<dbReference type="PROSITE" id="PS50071">
    <property type="entry name" value="HOMEOBOX_2"/>
    <property type="match status" value="1"/>
</dbReference>
<dbReference type="GO" id="GO:0003677">
    <property type="term" value="F:DNA binding"/>
    <property type="evidence" value="ECO:0007669"/>
    <property type="project" value="UniProtKB-UniRule"/>
</dbReference>
<evidence type="ECO:0000259" key="3">
    <source>
        <dbReference type="PROSITE" id="PS50071"/>
    </source>
</evidence>
<reference evidence="4 5" key="1">
    <citation type="submission" date="2015-10" db="EMBL/GenBank/DDBJ databases">
        <title>Full genome of DAOMC 229536 Phialocephala scopiformis, a fungal endophyte of spruce producing the potent anti-insectan compound rugulosin.</title>
        <authorList>
            <consortium name="DOE Joint Genome Institute"/>
            <person name="Walker A.K."/>
            <person name="Frasz S.L."/>
            <person name="Seifert K.A."/>
            <person name="Miller J.D."/>
            <person name="Mondo S.J."/>
            <person name="Labutti K."/>
            <person name="Lipzen A."/>
            <person name="Dockter R."/>
            <person name="Kennedy M."/>
            <person name="Grigoriev I.V."/>
            <person name="Spatafora J.W."/>
        </authorList>
    </citation>
    <scope>NUCLEOTIDE SEQUENCE [LARGE SCALE GENOMIC DNA]</scope>
    <source>
        <strain evidence="4 5">CBS 120377</strain>
    </source>
</reference>
<feature type="domain" description="Homeobox" evidence="3">
    <location>
        <begin position="27"/>
        <end position="90"/>
    </location>
</feature>
<dbReference type="GO" id="GO:0005634">
    <property type="term" value="C:nucleus"/>
    <property type="evidence" value="ECO:0007669"/>
    <property type="project" value="UniProtKB-SubCell"/>
</dbReference>
<dbReference type="InterPro" id="IPR001356">
    <property type="entry name" value="HD"/>
</dbReference>
<comment type="subcellular location">
    <subcellularLocation>
        <location evidence="1">Nucleus</location>
    </subcellularLocation>
</comment>
<name>A0A194XA33_MOLSC</name>
<feature type="compositionally biased region" description="Pro residues" evidence="2">
    <location>
        <begin position="216"/>
        <end position="229"/>
    </location>
</feature>